<evidence type="ECO:0000313" key="2">
    <source>
        <dbReference type="Proteomes" id="UP001059836"/>
    </source>
</evidence>
<dbReference type="GO" id="GO:0016787">
    <property type="term" value="F:hydrolase activity"/>
    <property type="evidence" value="ECO:0007669"/>
    <property type="project" value="UniProtKB-KW"/>
</dbReference>
<evidence type="ECO:0000313" key="1">
    <source>
        <dbReference type="EMBL" id="QHN37476.1"/>
    </source>
</evidence>
<gene>
    <name evidence="1" type="ORF">GII31_09815</name>
</gene>
<dbReference type="Gene3D" id="3.40.50.1820">
    <property type="entry name" value="alpha/beta hydrolase"/>
    <property type="match status" value="1"/>
</dbReference>
<dbReference type="Proteomes" id="UP001059836">
    <property type="component" value="Chromosome"/>
</dbReference>
<accession>A0ABX6IQL7</accession>
<dbReference type="InterPro" id="IPR029058">
    <property type="entry name" value="AB_hydrolase_fold"/>
</dbReference>
<protein>
    <submittedName>
        <fullName evidence="1">Alpha/beta hydrolase</fullName>
    </submittedName>
</protein>
<dbReference type="EMBL" id="CP045809">
    <property type="protein sequence ID" value="QHN37476.1"/>
    <property type="molecule type" value="Genomic_DNA"/>
</dbReference>
<proteinExistence type="predicted"/>
<keyword evidence="1" id="KW-0378">Hydrolase</keyword>
<keyword evidence="2" id="KW-1185">Reference proteome</keyword>
<name>A0ABX6IQL7_9ACTN</name>
<organism evidence="1 2">
    <name type="scientific">Gordonia pseudamarae</name>
    <dbReference type="NCBI Taxonomy" id="2831662"/>
    <lineage>
        <taxon>Bacteria</taxon>
        <taxon>Bacillati</taxon>
        <taxon>Actinomycetota</taxon>
        <taxon>Actinomycetes</taxon>
        <taxon>Mycobacteriales</taxon>
        <taxon>Gordoniaceae</taxon>
        <taxon>Gordonia</taxon>
    </lineage>
</organism>
<reference evidence="1" key="1">
    <citation type="journal article" date="2021" name="Nat. Microbiol.">
        <title>Cocultivation of an ultrasmall environmental parasitic bacterium with lytic ability against bacteria associated with wastewater foams.</title>
        <authorList>
            <person name="Batinovic S."/>
            <person name="Rose J.J.A."/>
            <person name="Ratcliffe J."/>
            <person name="Seviour R.J."/>
            <person name="Petrovski S."/>
        </authorList>
    </citation>
    <scope>NUCLEOTIDE SEQUENCE</scope>
    <source>
        <strain evidence="1">CON9</strain>
    </source>
</reference>
<dbReference type="SUPFAM" id="SSF53474">
    <property type="entry name" value="alpha/beta-Hydrolases"/>
    <property type="match status" value="1"/>
</dbReference>
<sequence length="232" mass="24324">MVGLPGTGSDADYVQRAFGPAATRLGLELIASQPADDLVAGHLAVLDEAARNHRSILVGGVSIGAALAVRWALTRELSAPDPTVGRCAGILAALPPWSGDDRHAPARASATATADSIRDLGLEATISAMRASSPAWLADELARSWAFFGDRLESQLRQAAAFVSPRTDEIARLRTPLAITASLDDPIHPLLVARAWCEAAPRAAVTELPLAEWGTDPALLGDTTARTWTALL</sequence>